<dbReference type="InterPro" id="IPR009061">
    <property type="entry name" value="DNA-bd_dom_put_sf"/>
</dbReference>
<reference evidence="6 7" key="1">
    <citation type="submission" date="2021-03" db="EMBL/GenBank/DDBJ databases">
        <title>Antimicrobial resistance genes in bacteria isolated from Japanese honey, and their potential for conferring macrolide and lincosamide resistance in the American foulbrood pathogen Paenibacillus larvae.</title>
        <authorList>
            <person name="Okamoto M."/>
            <person name="Kumagai M."/>
            <person name="Kanamori H."/>
            <person name="Takamatsu D."/>
        </authorList>
    </citation>
    <scope>NUCLEOTIDE SEQUENCE [LARGE SCALE GENOMIC DNA]</scope>
    <source>
        <strain evidence="6 7">J42TS3</strain>
    </source>
</reference>
<dbReference type="Pfam" id="PF13411">
    <property type="entry name" value="MerR_1"/>
    <property type="match status" value="1"/>
</dbReference>
<dbReference type="RefSeq" id="WP_213653456.1">
    <property type="nucleotide sequence ID" value="NZ_BOSL01000001.1"/>
</dbReference>
<dbReference type="EMBL" id="BOSL01000001">
    <property type="protein sequence ID" value="GIP51212.1"/>
    <property type="molecule type" value="Genomic_DNA"/>
</dbReference>
<dbReference type="Pfam" id="PF06445">
    <property type="entry name" value="GyrI-like"/>
    <property type="match status" value="1"/>
</dbReference>
<feature type="domain" description="HTH merR-type" evidence="5">
    <location>
        <begin position="1"/>
        <end position="72"/>
    </location>
</feature>
<keyword evidence="3" id="KW-0238">DNA-binding</keyword>
<evidence type="ECO:0000256" key="1">
    <source>
        <dbReference type="ARBA" id="ARBA00022491"/>
    </source>
</evidence>
<dbReference type="Gene3D" id="3.20.80.10">
    <property type="entry name" value="Regulatory factor, effector binding domain"/>
    <property type="match status" value="1"/>
</dbReference>
<sequence>MGYTIGQFAGLHLVSKKTLRYYKDIGLLEPAGTDPVSGYAIYEDDQRERMQRIQYLRRLRFSLEEIRTLLRSEPESWIGPVQAQLAVIQSEGRLLQAIEHELLTLQGRIREGKEPYTSMAVTTEYKVDTFELNEPIHIIGRATRVPYSKHEEKQVLINHLIGTFFGNDEPELIPNRALPAVSFGLVCECEKDMSMGTYMMGVQVTSLDGIPEGMRSFTLPAGLYARVTFQAHDREALTDSALEGAYDYLYKWLTESGYTMAEMLAAEVYMEDRMEVPVNPEMELWQWIAQR</sequence>
<dbReference type="InterPro" id="IPR010499">
    <property type="entry name" value="AraC_E-bd"/>
</dbReference>
<organism evidence="6 7">
    <name type="scientific">Paenibacillus vini</name>
    <dbReference type="NCBI Taxonomy" id="1476024"/>
    <lineage>
        <taxon>Bacteria</taxon>
        <taxon>Bacillati</taxon>
        <taxon>Bacillota</taxon>
        <taxon>Bacilli</taxon>
        <taxon>Bacillales</taxon>
        <taxon>Paenibacillaceae</taxon>
        <taxon>Paenibacillus</taxon>
    </lineage>
</organism>
<protein>
    <recommendedName>
        <fullName evidence="5">HTH merR-type domain-containing protein</fullName>
    </recommendedName>
</protein>
<evidence type="ECO:0000256" key="2">
    <source>
        <dbReference type="ARBA" id="ARBA00023015"/>
    </source>
</evidence>
<proteinExistence type="predicted"/>
<keyword evidence="4" id="KW-0804">Transcription</keyword>
<evidence type="ECO:0000259" key="5">
    <source>
        <dbReference type="PROSITE" id="PS50937"/>
    </source>
</evidence>
<keyword evidence="2" id="KW-0805">Transcription regulation</keyword>
<evidence type="ECO:0000256" key="3">
    <source>
        <dbReference type="ARBA" id="ARBA00023125"/>
    </source>
</evidence>
<dbReference type="SMART" id="SM00871">
    <property type="entry name" value="AraC_E_bind"/>
    <property type="match status" value="1"/>
</dbReference>
<dbReference type="InterPro" id="IPR011256">
    <property type="entry name" value="Reg_factor_effector_dom_sf"/>
</dbReference>
<dbReference type="PANTHER" id="PTHR30204">
    <property type="entry name" value="REDOX-CYCLING DRUG-SENSING TRANSCRIPTIONAL ACTIVATOR SOXR"/>
    <property type="match status" value="1"/>
</dbReference>
<dbReference type="SMART" id="SM00422">
    <property type="entry name" value="HTH_MERR"/>
    <property type="match status" value="1"/>
</dbReference>
<evidence type="ECO:0000313" key="6">
    <source>
        <dbReference type="EMBL" id="GIP51212.1"/>
    </source>
</evidence>
<dbReference type="InterPro" id="IPR000551">
    <property type="entry name" value="MerR-type_HTH_dom"/>
</dbReference>
<dbReference type="SUPFAM" id="SSF46955">
    <property type="entry name" value="Putative DNA-binding domain"/>
    <property type="match status" value="1"/>
</dbReference>
<name>A0ABQ4M5L2_9BACL</name>
<keyword evidence="7" id="KW-1185">Reference proteome</keyword>
<dbReference type="InterPro" id="IPR029442">
    <property type="entry name" value="GyrI-like"/>
</dbReference>
<dbReference type="PANTHER" id="PTHR30204:SF69">
    <property type="entry name" value="MERR-FAMILY TRANSCRIPTIONAL REGULATOR"/>
    <property type="match status" value="1"/>
</dbReference>
<dbReference type="SUPFAM" id="SSF55136">
    <property type="entry name" value="Probable bacterial effector-binding domain"/>
    <property type="match status" value="1"/>
</dbReference>
<dbReference type="Gene3D" id="1.10.1660.10">
    <property type="match status" value="1"/>
</dbReference>
<gene>
    <name evidence="6" type="ORF">J42TS3_02470</name>
</gene>
<evidence type="ECO:0000313" key="7">
    <source>
        <dbReference type="Proteomes" id="UP000679992"/>
    </source>
</evidence>
<comment type="caution">
    <text evidence="6">The sequence shown here is derived from an EMBL/GenBank/DDBJ whole genome shotgun (WGS) entry which is preliminary data.</text>
</comment>
<keyword evidence="1" id="KW-0678">Repressor</keyword>
<dbReference type="PROSITE" id="PS50937">
    <property type="entry name" value="HTH_MERR_2"/>
    <property type="match status" value="1"/>
</dbReference>
<evidence type="ECO:0000256" key="4">
    <source>
        <dbReference type="ARBA" id="ARBA00023163"/>
    </source>
</evidence>
<dbReference type="InterPro" id="IPR047057">
    <property type="entry name" value="MerR_fam"/>
</dbReference>
<accession>A0ABQ4M5L2</accession>
<dbReference type="Proteomes" id="UP000679992">
    <property type="component" value="Unassembled WGS sequence"/>
</dbReference>